<dbReference type="AlphaFoldDB" id="A0A265ULS1"/>
<feature type="non-terminal residue" evidence="5">
    <location>
        <position position="1"/>
    </location>
</feature>
<gene>
    <name evidence="5" type="ORF">CA834_14525</name>
</gene>
<dbReference type="SUPFAM" id="SSF49785">
    <property type="entry name" value="Galactose-binding domain-like"/>
    <property type="match status" value="1"/>
</dbReference>
<dbReference type="SMART" id="SM00060">
    <property type="entry name" value="FN3"/>
    <property type="match status" value="2"/>
</dbReference>
<keyword evidence="2" id="KW-0732">Signal</keyword>
<dbReference type="PROSITE" id="PS50853">
    <property type="entry name" value="FN3"/>
    <property type="match status" value="2"/>
</dbReference>
<evidence type="ECO:0000313" key="6">
    <source>
        <dbReference type="Proteomes" id="UP000216840"/>
    </source>
</evidence>
<dbReference type="Gene3D" id="2.60.40.10">
    <property type="entry name" value="Immunoglobulins"/>
    <property type="match status" value="2"/>
</dbReference>
<evidence type="ECO:0000256" key="2">
    <source>
        <dbReference type="ARBA" id="ARBA00022729"/>
    </source>
</evidence>
<comment type="caution">
    <text evidence="5">The sequence shown here is derived from an EMBL/GenBank/DDBJ whole genome shotgun (WGS) entry which is preliminary data.</text>
</comment>
<dbReference type="Gene3D" id="2.60.120.260">
    <property type="entry name" value="Galactose-binding domain-like"/>
    <property type="match status" value="1"/>
</dbReference>
<evidence type="ECO:0000256" key="3">
    <source>
        <dbReference type="ARBA" id="ARBA00022801"/>
    </source>
</evidence>
<dbReference type="Gene3D" id="2.60.120.380">
    <property type="match status" value="1"/>
</dbReference>
<evidence type="ECO:0000313" key="5">
    <source>
        <dbReference type="EMBL" id="OZV66248.1"/>
    </source>
</evidence>
<dbReference type="GO" id="GO:0006508">
    <property type="term" value="P:proteolysis"/>
    <property type="evidence" value="ECO:0007669"/>
    <property type="project" value="UniProtKB-KW"/>
</dbReference>
<protein>
    <recommendedName>
        <fullName evidence="4">Fibronectin type-III domain-containing protein</fullName>
    </recommendedName>
</protein>
<accession>A0A265ULS1</accession>
<dbReference type="SUPFAM" id="SSF49265">
    <property type="entry name" value="Fibronectin type III"/>
    <property type="match status" value="2"/>
</dbReference>
<feature type="domain" description="Fibronectin type-III" evidence="4">
    <location>
        <begin position="62"/>
        <end position="156"/>
    </location>
</feature>
<reference evidence="5 6" key="1">
    <citation type="submission" date="2017-05" db="EMBL/GenBank/DDBJ databases">
        <title>The draft genome sequence of Idiomarina salinarum WNB302.</title>
        <authorList>
            <person name="Sun Y."/>
            <person name="Chen B."/>
            <person name="Du Z."/>
        </authorList>
    </citation>
    <scope>NUCLEOTIDE SEQUENCE [LARGE SCALE GENOMIC DNA]</scope>
    <source>
        <strain evidence="5 6">WNB302</strain>
    </source>
</reference>
<dbReference type="EMBL" id="NGJN01000016">
    <property type="protein sequence ID" value="OZV66248.1"/>
    <property type="molecule type" value="Genomic_DNA"/>
</dbReference>
<evidence type="ECO:0000256" key="1">
    <source>
        <dbReference type="ARBA" id="ARBA00022670"/>
    </source>
</evidence>
<feature type="domain" description="Fibronectin type-III" evidence="4">
    <location>
        <begin position="295"/>
        <end position="391"/>
    </location>
</feature>
<evidence type="ECO:0000259" key="4">
    <source>
        <dbReference type="PROSITE" id="PS50853"/>
    </source>
</evidence>
<dbReference type="Pfam" id="PF01483">
    <property type="entry name" value="P_proprotein"/>
    <property type="match status" value="1"/>
</dbReference>
<organism evidence="5 6">
    <name type="scientific">Winogradskyella aurantia</name>
    <dbReference type="NCBI Taxonomy" id="1915063"/>
    <lineage>
        <taxon>Bacteria</taxon>
        <taxon>Pseudomonadati</taxon>
        <taxon>Bacteroidota</taxon>
        <taxon>Flavobacteriia</taxon>
        <taxon>Flavobacteriales</taxon>
        <taxon>Flavobacteriaceae</taxon>
        <taxon>Winogradskyella</taxon>
    </lineage>
</organism>
<name>A0A265ULS1_9FLAO</name>
<dbReference type="Proteomes" id="UP000216840">
    <property type="component" value="Unassembled WGS sequence"/>
</dbReference>
<proteinExistence type="predicted"/>
<dbReference type="GO" id="GO:0004252">
    <property type="term" value="F:serine-type endopeptidase activity"/>
    <property type="evidence" value="ECO:0007669"/>
    <property type="project" value="InterPro"/>
</dbReference>
<dbReference type="Pfam" id="PF18962">
    <property type="entry name" value="Por_Secre_tail"/>
    <property type="match status" value="1"/>
</dbReference>
<dbReference type="CDD" id="cd00063">
    <property type="entry name" value="FN3"/>
    <property type="match status" value="1"/>
</dbReference>
<keyword evidence="3" id="KW-0378">Hydrolase</keyword>
<dbReference type="InterPro" id="IPR056600">
    <property type="entry name" value="GBD_T9SS_assoc"/>
</dbReference>
<dbReference type="InterPro" id="IPR036116">
    <property type="entry name" value="FN3_sf"/>
</dbReference>
<dbReference type="InterPro" id="IPR008979">
    <property type="entry name" value="Galactose-bd-like_sf"/>
</dbReference>
<dbReference type="Pfam" id="PF23759">
    <property type="entry name" value="GBD_T9SS_assoc"/>
    <property type="match status" value="1"/>
</dbReference>
<dbReference type="InterPro" id="IPR003961">
    <property type="entry name" value="FN3_dom"/>
</dbReference>
<dbReference type="RefSeq" id="WP_133085514.1">
    <property type="nucleotide sequence ID" value="NZ_NGJN01000016.1"/>
</dbReference>
<dbReference type="InterPro" id="IPR002884">
    <property type="entry name" value="P_dom"/>
</dbReference>
<sequence length="605" mass="62246">TSIVDGTAPFTGQFRPEEPLSTFNGVDADGTWTLNFCDSANGDTGTFNSWAITFAPAPSCLAPTAPTGTVLTATTAELSWTAGGTETLWDVEVVDITGGGSATGTPTDSGVSNPYMAMGLTEGNDYEYYVRADCGGANGVSGWTGPFAWTQNVPPPNDFPAGAIPITPSPEGTGCASPTFTLPFSTDFTTDSGAQGGCSDSGLDQFFSWTATTDGLTFSSAAPGNPGIVVWDANTLTEIDCANTFATDVILSGWTIGQDLVIQIYDFDGSVSDVAFCLEEYTFPTAPNCAETPISPADGAVDVVVTGGLVTLTWTAPSSGPAPTDYVIFFGDTSGALNDLGPVGGIDTTIDITGIDFSTTYFWQVVPQNGASLATGCPEWSFTTEVAPPPPANDDCANATVVSAPSTTAFDTSTATATGPTANCGTLPGGPNVWFEYTATGAGDLTVSTCDDASFDTKINVYSGTCGALVCEGGNDDGTGCGGFTSELTLTGLAAGTYYIAVSGFSGATGTGNLTLDFSLSDGPDLDSPTSFTYYPNPVENTLTLSAALNNIDDVVMFNMLGQQVMRVQPNALSSELDMTNMQTGTYFVKVTIADTTQTIRVVKQ</sequence>
<dbReference type="InterPro" id="IPR013783">
    <property type="entry name" value="Ig-like_fold"/>
</dbReference>
<dbReference type="NCBIfam" id="TIGR04183">
    <property type="entry name" value="Por_Secre_tail"/>
    <property type="match status" value="1"/>
</dbReference>
<dbReference type="InterPro" id="IPR026444">
    <property type="entry name" value="Secre_tail"/>
</dbReference>
<keyword evidence="6" id="KW-1185">Reference proteome</keyword>
<dbReference type="OrthoDB" id="951108at2"/>
<keyword evidence="1" id="KW-0645">Protease</keyword>